<evidence type="ECO:0000313" key="1">
    <source>
        <dbReference type="EMBL" id="SJN20735.1"/>
    </source>
</evidence>
<reference evidence="1 2" key="1">
    <citation type="submission" date="2017-02" db="EMBL/GenBank/DDBJ databases">
        <authorList>
            <person name="Peterson S.W."/>
        </authorList>
    </citation>
    <scope>NUCLEOTIDE SEQUENCE [LARGE SCALE GENOMIC DNA]</scope>
    <source>
        <strain evidence="1 2">LSP_Lj1</strain>
    </source>
</reference>
<dbReference type="AlphaFoldDB" id="A0A1R4IM48"/>
<keyword evidence="2" id="KW-1185">Reference proteome</keyword>
<accession>A0A1R4IM48</accession>
<dbReference type="OrthoDB" id="1029638at2"/>
<organism evidence="1 2">
    <name type="scientific">Luteococcus japonicus LSP_Lj1</name>
    <dbReference type="NCBI Taxonomy" id="1255658"/>
    <lineage>
        <taxon>Bacteria</taxon>
        <taxon>Bacillati</taxon>
        <taxon>Actinomycetota</taxon>
        <taxon>Actinomycetes</taxon>
        <taxon>Propionibacteriales</taxon>
        <taxon>Propionibacteriaceae</taxon>
        <taxon>Luteococcus</taxon>
    </lineage>
</organism>
<evidence type="ECO:0000313" key="2">
    <source>
        <dbReference type="Proteomes" id="UP000188342"/>
    </source>
</evidence>
<dbReference type="Proteomes" id="UP000188342">
    <property type="component" value="Unassembled WGS sequence"/>
</dbReference>
<dbReference type="EMBL" id="FUKQ01000010">
    <property type="protein sequence ID" value="SJN20735.1"/>
    <property type="molecule type" value="Genomic_DNA"/>
</dbReference>
<gene>
    <name evidence="1" type="ORF">FM114_02515</name>
</gene>
<dbReference type="STRING" id="1255658.FM114_02515"/>
<dbReference type="RefSeq" id="WP_143813852.1">
    <property type="nucleotide sequence ID" value="NZ_FUKQ01000010.1"/>
</dbReference>
<protein>
    <submittedName>
        <fullName evidence="1">Uncharacterized protein</fullName>
    </submittedName>
</protein>
<proteinExistence type="predicted"/>
<name>A0A1R4IM48_9ACTN</name>
<sequence>MSQPPVVGAPGGRAIGYAAVARAIADGTLDAEWLEEGLAQINDRVDLADHKMMVVLALLLDGGDALPEVLREGMESAILGFRYWMDERGTDSMCHWSESHQVAFSVCEYLAASHFPDRIFRNDGRRGEQKAARARARLLDWLGHRFRHGCNEWLSGTFHAIKISALTLLVEHCEDEELTTRASMVLDLLMLDLALHRFEGQFVASAGRADALLKAFPARSEVAPVVASAFYRTKPDFVPERPTSIFLARRRYRIPQVIREIAFAQADHLITSSHGLTLREVPSEVARSRELDAVGRRDAELNLFWAMEAFTTPESIGPTMEALDRLHLDQNNFLTPLAPFRKVPSRRVMSALVRSLNPVTQGAALERANVQTYRTPHYLLSSAQHHQPGSFGDQENIWVAALPGEIQIFSTHPGSTLLGGERPTTPSGWVGNGIRPDVAQVRNVLLALYDLRGRRGYLEGRRHELSHLYFPAASFDETKLCDHLVAGRRDDSYFGAAALNRIEMANESELVQRGLVTGWGVMVADRSDFGSLHHFVDYLRRCRLTHVRNTLTWTMPDHMHELTWGGPLVVDGAVVDTDYARLRSDWTQVGRKPSVIEVAGRTGTLVLDWKLCQRTQGPGVPRT</sequence>